<gene>
    <name evidence="3" type="ORF">PMEA_00032464</name>
</gene>
<reference evidence="3 4" key="1">
    <citation type="submission" date="2022-05" db="EMBL/GenBank/DDBJ databases">
        <authorList>
            <consortium name="Genoscope - CEA"/>
            <person name="William W."/>
        </authorList>
    </citation>
    <scope>NUCLEOTIDE SEQUENCE [LARGE SCALE GENOMIC DNA]</scope>
</reference>
<dbReference type="Proteomes" id="UP001159428">
    <property type="component" value="Unassembled WGS sequence"/>
</dbReference>
<evidence type="ECO:0000313" key="3">
    <source>
        <dbReference type="EMBL" id="CAH3160622.1"/>
    </source>
</evidence>
<comment type="caution">
    <text evidence="3">The sequence shown here is derived from an EMBL/GenBank/DDBJ whole genome shotgun (WGS) entry which is preliminary data.</text>
</comment>
<name>A0AAU9XX58_9CNID</name>
<evidence type="ECO:0000256" key="2">
    <source>
        <dbReference type="SAM" id="SignalP"/>
    </source>
</evidence>
<accession>A0AAU9XX58</accession>
<proteinExistence type="predicted"/>
<sequence>MMNKIIFVGATLAIFALPGAFGLMCYDCTAMAPYNDSNNLCMMSNNYTPKNCTGAPNCTTVMIMVNNEVKAYSAGCVPADSNCTFYNETVCNEVIERGKDYNLTLTCSVECCQGNHCNMPDLPTTPPPSTTKPSGNHSATEAPSAGVEFLAPKVIALLAAYLSALYFGKQ</sequence>
<evidence type="ECO:0000313" key="4">
    <source>
        <dbReference type="Proteomes" id="UP001159428"/>
    </source>
</evidence>
<evidence type="ECO:0000256" key="1">
    <source>
        <dbReference type="SAM" id="MobiDB-lite"/>
    </source>
</evidence>
<keyword evidence="4" id="KW-1185">Reference proteome</keyword>
<feature type="signal peptide" evidence="2">
    <location>
        <begin position="1"/>
        <end position="22"/>
    </location>
</feature>
<organism evidence="3 4">
    <name type="scientific">Pocillopora meandrina</name>
    <dbReference type="NCBI Taxonomy" id="46732"/>
    <lineage>
        <taxon>Eukaryota</taxon>
        <taxon>Metazoa</taxon>
        <taxon>Cnidaria</taxon>
        <taxon>Anthozoa</taxon>
        <taxon>Hexacorallia</taxon>
        <taxon>Scleractinia</taxon>
        <taxon>Astrocoeniina</taxon>
        <taxon>Pocilloporidae</taxon>
        <taxon>Pocillopora</taxon>
    </lineage>
</organism>
<keyword evidence="2" id="KW-0732">Signal</keyword>
<protein>
    <submittedName>
        <fullName evidence="3">Uncharacterized protein</fullName>
    </submittedName>
</protein>
<feature type="chain" id="PRO_5043583530" evidence="2">
    <location>
        <begin position="23"/>
        <end position="170"/>
    </location>
</feature>
<dbReference type="AlphaFoldDB" id="A0AAU9XX58"/>
<feature type="region of interest" description="Disordered" evidence="1">
    <location>
        <begin position="123"/>
        <end position="142"/>
    </location>
</feature>
<dbReference type="EMBL" id="CALNXJ010000076">
    <property type="protein sequence ID" value="CAH3160622.1"/>
    <property type="molecule type" value="Genomic_DNA"/>
</dbReference>